<dbReference type="Proteomes" id="UP001597506">
    <property type="component" value="Unassembled WGS sequence"/>
</dbReference>
<feature type="non-terminal residue" evidence="7">
    <location>
        <position position="53"/>
    </location>
</feature>
<gene>
    <name evidence="7" type="ORF">ACFSUL_10370</name>
</gene>
<comment type="similarity">
    <text evidence="5">Belongs to the bacteriophage holin family. Cp-1 holin subfamily.</text>
</comment>
<keyword evidence="3 6" id="KW-1133">Transmembrane helix</keyword>
<evidence type="ECO:0000256" key="5">
    <source>
        <dbReference type="ARBA" id="ARBA00023600"/>
    </source>
</evidence>
<name>A0ABW5RRS3_9BACI</name>
<dbReference type="RefSeq" id="WP_377935109.1">
    <property type="nucleotide sequence ID" value="NZ_JBHUMF010000025.1"/>
</dbReference>
<evidence type="ECO:0000256" key="2">
    <source>
        <dbReference type="ARBA" id="ARBA00022692"/>
    </source>
</evidence>
<feature type="transmembrane region" description="Helical" evidence="6">
    <location>
        <begin position="12"/>
        <end position="27"/>
    </location>
</feature>
<reference evidence="8" key="1">
    <citation type="journal article" date="2019" name="Int. J. Syst. Evol. Microbiol.">
        <title>The Global Catalogue of Microorganisms (GCM) 10K type strain sequencing project: providing services to taxonomists for standard genome sequencing and annotation.</title>
        <authorList>
            <consortium name="The Broad Institute Genomics Platform"/>
            <consortium name="The Broad Institute Genome Sequencing Center for Infectious Disease"/>
            <person name="Wu L."/>
            <person name="Ma J."/>
        </authorList>
    </citation>
    <scope>NUCLEOTIDE SEQUENCE [LARGE SCALE GENOMIC DNA]</scope>
    <source>
        <strain evidence="8">KCTC 3913</strain>
    </source>
</reference>
<dbReference type="Pfam" id="PF05105">
    <property type="entry name" value="Phage_holin_4_1"/>
    <property type="match status" value="1"/>
</dbReference>
<evidence type="ECO:0000313" key="8">
    <source>
        <dbReference type="Proteomes" id="UP001597506"/>
    </source>
</evidence>
<evidence type="ECO:0000256" key="1">
    <source>
        <dbReference type="ARBA" id="ARBA00004141"/>
    </source>
</evidence>
<dbReference type="EMBL" id="JBHUMF010000025">
    <property type="protein sequence ID" value="MFD2681149.1"/>
    <property type="molecule type" value="Genomic_DNA"/>
</dbReference>
<protein>
    <submittedName>
        <fullName evidence="7">Phage holin family protein</fullName>
    </submittedName>
</protein>
<keyword evidence="8" id="KW-1185">Reference proteome</keyword>
<proteinExistence type="inferred from homology"/>
<evidence type="ECO:0000313" key="7">
    <source>
        <dbReference type="EMBL" id="MFD2681149.1"/>
    </source>
</evidence>
<organism evidence="7 8">
    <name type="scientific">Bacillus seohaeanensis</name>
    <dbReference type="NCBI Taxonomy" id="284580"/>
    <lineage>
        <taxon>Bacteria</taxon>
        <taxon>Bacillati</taxon>
        <taxon>Bacillota</taxon>
        <taxon>Bacilli</taxon>
        <taxon>Bacillales</taxon>
        <taxon>Bacillaceae</taxon>
        <taxon>Bacillus</taxon>
    </lineage>
</organism>
<evidence type="ECO:0000256" key="4">
    <source>
        <dbReference type="ARBA" id="ARBA00023136"/>
    </source>
</evidence>
<comment type="subcellular location">
    <subcellularLocation>
        <location evidence="1">Membrane</location>
        <topology evidence="1">Multi-pass membrane protein</topology>
    </subcellularLocation>
</comment>
<evidence type="ECO:0000256" key="3">
    <source>
        <dbReference type="ARBA" id="ARBA00022989"/>
    </source>
</evidence>
<dbReference type="InterPro" id="IPR006480">
    <property type="entry name" value="Phage_holin_4_1"/>
</dbReference>
<accession>A0ABW5RRS3</accession>
<sequence>MIQSSIFREGLMSKLYILLLIGAVYMIDKLVPDTGYIGDGVTIAFVINEFISI</sequence>
<keyword evidence="2 6" id="KW-0812">Transmembrane</keyword>
<comment type="caution">
    <text evidence="7">The sequence shown here is derived from an EMBL/GenBank/DDBJ whole genome shotgun (WGS) entry which is preliminary data.</text>
</comment>
<keyword evidence="4 6" id="KW-0472">Membrane</keyword>
<evidence type="ECO:0000256" key="6">
    <source>
        <dbReference type="SAM" id="Phobius"/>
    </source>
</evidence>